<evidence type="ECO:0000313" key="4">
    <source>
        <dbReference type="EMBL" id="SFM99907.1"/>
    </source>
</evidence>
<organism evidence="4 5">
    <name type="scientific">Algoriella xinjiangensis</name>
    <dbReference type="NCBI Taxonomy" id="684065"/>
    <lineage>
        <taxon>Bacteria</taxon>
        <taxon>Pseudomonadati</taxon>
        <taxon>Bacteroidota</taxon>
        <taxon>Flavobacteriia</taxon>
        <taxon>Flavobacteriales</taxon>
        <taxon>Weeksellaceae</taxon>
        <taxon>Algoriella</taxon>
    </lineage>
</organism>
<feature type="domain" description="Glycosyltransferase 2-like" evidence="3">
    <location>
        <begin position="6"/>
        <end position="48"/>
    </location>
</feature>
<evidence type="ECO:0000313" key="5">
    <source>
        <dbReference type="Proteomes" id="UP000199149"/>
    </source>
</evidence>
<dbReference type="Gene3D" id="3.90.550.10">
    <property type="entry name" value="Spore Coat Polysaccharide Biosynthesis Protein SpsA, Chain A"/>
    <property type="match status" value="1"/>
</dbReference>
<reference evidence="5" key="1">
    <citation type="submission" date="2016-10" db="EMBL/GenBank/DDBJ databases">
        <authorList>
            <person name="Varghese N."/>
            <person name="Submissions S."/>
        </authorList>
    </citation>
    <scope>NUCLEOTIDE SEQUENCE [LARGE SCALE GENOMIC DNA]</scope>
    <source>
        <strain evidence="5">XJ109</strain>
    </source>
</reference>
<dbReference type="Proteomes" id="UP000199149">
    <property type="component" value="Unassembled WGS sequence"/>
</dbReference>
<dbReference type="PANTHER" id="PTHR22916:SF51">
    <property type="entry name" value="GLYCOSYLTRANSFERASE EPSH-RELATED"/>
    <property type="match status" value="1"/>
</dbReference>
<sequence>MKDLTSIIIPIYKVEDYLEECLKSITNQTYEIFEVLLINDGSPDNSEKNMS</sequence>
<keyword evidence="2 4" id="KW-0808">Transferase</keyword>
<dbReference type="AlphaFoldDB" id="A0A1I4VFA1"/>
<name>A0A1I4VFA1_9FLAO</name>
<evidence type="ECO:0000259" key="3">
    <source>
        <dbReference type="Pfam" id="PF00535"/>
    </source>
</evidence>
<dbReference type="InterPro" id="IPR001173">
    <property type="entry name" value="Glyco_trans_2-like"/>
</dbReference>
<dbReference type="SUPFAM" id="SSF53448">
    <property type="entry name" value="Nucleotide-diphospho-sugar transferases"/>
    <property type="match status" value="1"/>
</dbReference>
<protein>
    <submittedName>
        <fullName evidence="4">Glycosyl transferase family 2</fullName>
    </submittedName>
</protein>
<accession>A0A1I4VFA1</accession>
<proteinExistence type="predicted"/>
<dbReference type="GO" id="GO:0016758">
    <property type="term" value="F:hexosyltransferase activity"/>
    <property type="evidence" value="ECO:0007669"/>
    <property type="project" value="UniProtKB-ARBA"/>
</dbReference>
<dbReference type="STRING" id="684065.SAMN05421738_105111"/>
<keyword evidence="5" id="KW-1185">Reference proteome</keyword>
<dbReference type="EMBL" id="FOUZ01000005">
    <property type="protein sequence ID" value="SFM99907.1"/>
    <property type="molecule type" value="Genomic_DNA"/>
</dbReference>
<dbReference type="RefSeq" id="WP_221405164.1">
    <property type="nucleotide sequence ID" value="NZ_FOUZ01000005.1"/>
</dbReference>
<evidence type="ECO:0000256" key="1">
    <source>
        <dbReference type="ARBA" id="ARBA00022676"/>
    </source>
</evidence>
<dbReference type="Pfam" id="PF00535">
    <property type="entry name" value="Glycos_transf_2"/>
    <property type="match status" value="1"/>
</dbReference>
<gene>
    <name evidence="4" type="ORF">SAMN05421738_105111</name>
</gene>
<dbReference type="InterPro" id="IPR029044">
    <property type="entry name" value="Nucleotide-diphossugar_trans"/>
</dbReference>
<dbReference type="PANTHER" id="PTHR22916">
    <property type="entry name" value="GLYCOSYLTRANSFERASE"/>
    <property type="match status" value="1"/>
</dbReference>
<keyword evidence="1" id="KW-0328">Glycosyltransferase</keyword>
<dbReference type="CDD" id="cd00761">
    <property type="entry name" value="Glyco_tranf_GTA_type"/>
    <property type="match status" value="1"/>
</dbReference>
<evidence type="ECO:0000256" key="2">
    <source>
        <dbReference type="ARBA" id="ARBA00022679"/>
    </source>
</evidence>